<reference evidence="8 9" key="1">
    <citation type="submission" date="2018-05" db="EMBL/GenBank/DDBJ databases">
        <title>Genomic Encyclopedia of Type Strains, Phase IV (KMG-IV): sequencing the most valuable type-strain genomes for metagenomic binning, comparative biology and taxonomic classification.</title>
        <authorList>
            <person name="Goeker M."/>
        </authorList>
    </citation>
    <scope>NUCLEOTIDE SEQUENCE [LARGE SCALE GENOMIC DNA]</scope>
    <source>
        <strain evidence="8 9">DSM 14263</strain>
    </source>
</reference>
<organism evidence="8 9">
    <name type="scientific">Fulvimonas soli</name>
    <dbReference type="NCBI Taxonomy" id="155197"/>
    <lineage>
        <taxon>Bacteria</taxon>
        <taxon>Pseudomonadati</taxon>
        <taxon>Pseudomonadota</taxon>
        <taxon>Gammaproteobacteria</taxon>
        <taxon>Lysobacterales</taxon>
        <taxon>Rhodanobacteraceae</taxon>
        <taxon>Fulvimonas</taxon>
    </lineage>
</organism>
<dbReference type="EMBL" id="QGHC01000014">
    <property type="protein sequence ID" value="PWK83095.1"/>
    <property type="molecule type" value="Genomic_DNA"/>
</dbReference>
<dbReference type="AlphaFoldDB" id="A0A316HR54"/>
<evidence type="ECO:0000256" key="6">
    <source>
        <dbReference type="HAMAP-Rule" id="MF_00416"/>
    </source>
</evidence>
<dbReference type="Proteomes" id="UP000245812">
    <property type="component" value="Unassembled WGS sequence"/>
</dbReference>
<comment type="caution">
    <text evidence="8">The sequence shown here is derived from an EMBL/GenBank/DDBJ whole genome shotgun (WGS) entry which is preliminary data.</text>
</comment>
<dbReference type="InterPro" id="IPR001782">
    <property type="entry name" value="Flag_FlgI"/>
</dbReference>
<keyword evidence="8" id="KW-0282">Flagellum</keyword>
<dbReference type="NCBIfam" id="NF003676">
    <property type="entry name" value="PRK05303.1"/>
    <property type="match status" value="1"/>
</dbReference>
<keyword evidence="8" id="KW-0966">Cell projection</keyword>
<evidence type="ECO:0000256" key="4">
    <source>
        <dbReference type="ARBA" id="ARBA00022729"/>
    </source>
</evidence>
<keyword evidence="4" id="KW-0732">Signal</keyword>
<keyword evidence="5 6" id="KW-0975">Bacterial flagellum</keyword>
<evidence type="ECO:0000256" key="5">
    <source>
        <dbReference type="ARBA" id="ARBA00023143"/>
    </source>
</evidence>
<evidence type="ECO:0000256" key="3">
    <source>
        <dbReference type="ARBA" id="ARBA00008994"/>
    </source>
</evidence>
<keyword evidence="8" id="KW-0969">Cilium</keyword>
<evidence type="ECO:0000313" key="9">
    <source>
        <dbReference type="Proteomes" id="UP000245812"/>
    </source>
</evidence>
<feature type="region of interest" description="Disordered" evidence="7">
    <location>
        <begin position="1"/>
        <end position="90"/>
    </location>
</feature>
<dbReference type="PANTHER" id="PTHR30381">
    <property type="entry name" value="FLAGELLAR P-RING PERIPLASMIC PROTEIN FLGI"/>
    <property type="match status" value="1"/>
</dbReference>
<evidence type="ECO:0000256" key="2">
    <source>
        <dbReference type="ARBA" id="ARBA00004117"/>
    </source>
</evidence>
<keyword evidence="9" id="KW-1185">Reference proteome</keyword>
<feature type="compositionally biased region" description="Basic and acidic residues" evidence="7">
    <location>
        <begin position="1"/>
        <end position="10"/>
    </location>
</feature>
<dbReference type="GO" id="GO:0005198">
    <property type="term" value="F:structural molecule activity"/>
    <property type="evidence" value="ECO:0007669"/>
    <property type="project" value="InterPro"/>
</dbReference>
<dbReference type="PRINTS" id="PR01010">
    <property type="entry name" value="FLGPRINGFLGI"/>
</dbReference>
<comment type="function">
    <text evidence="1 6">Assembles around the rod to form the L-ring and probably protects the motor/basal body from shearing forces during rotation.</text>
</comment>
<comment type="similarity">
    <text evidence="3 6">Belongs to the FlgI family.</text>
</comment>
<proteinExistence type="inferred from homology"/>
<dbReference type="Pfam" id="PF02119">
    <property type="entry name" value="FlgI"/>
    <property type="match status" value="1"/>
</dbReference>
<dbReference type="GO" id="GO:0009428">
    <property type="term" value="C:bacterial-type flagellum basal body, distal rod, P ring"/>
    <property type="evidence" value="ECO:0007669"/>
    <property type="project" value="InterPro"/>
</dbReference>
<accession>A0A316HR54</accession>
<name>A0A316HR54_9GAMM</name>
<evidence type="ECO:0000313" key="8">
    <source>
        <dbReference type="EMBL" id="PWK83095.1"/>
    </source>
</evidence>
<dbReference type="GO" id="GO:0030288">
    <property type="term" value="C:outer membrane-bounded periplasmic space"/>
    <property type="evidence" value="ECO:0007669"/>
    <property type="project" value="InterPro"/>
</dbReference>
<gene>
    <name evidence="6" type="primary">flgI</name>
    <name evidence="8" type="ORF">C7456_11443</name>
</gene>
<dbReference type="PANTHER" id="PTHR30381:SF0">
    <property type="entry name" value="FLAGELLAR P-RING PROTEIN"/>
    <property type="match status" value="1"/>
</dbReference>
<dbReference type="GO" id="GO:0071973">
    <property type="term" value="P:bacterial-type flagellum-dependent cell motility"/>
    <property type="evidence" value="ECO:0007669"/>
    <property type="project" value="InterPro"/>
</dbReference>
<comment type="subunit">
    <text evidence="6">The basal body constitutes a major portion of the flagellar organelle and consists of four rings (L,P,S, and M) mounted on a central rod.</text>
</comment>
<comment type="subcellular location">
    <subcellularLocation>
        <location evidence="2 6">Bacterial flagellum basal body</location>
    </subcellularLocation>
</comment>
<dbReference type="HAMAP" id="MF_00416">
    <property type="entry name" value="FlgI"/>
    <property type="match status" value="1"/>
</dbReference>
<evidence type="ECO:0000256" key="1">
    <source>
        <dbReference type="ARBA" id="ARBA00002591"/>
    </source>
</evidence>
<protein>
    <recommendedName>
        <fullName evidence="6">Flagellar P-ring protein</fullName>
    </recommendedName>
    <alternativeName>
        <fullName evidence="6">Basal body P-ring protein</fullName>
    </alternativeName>
</protein>
<evidence type="ECO:0000256" key="7">
    <source>
        <dbReference type="SAM" id="MobiDB-lite"/>
    </source>
</evidence>
<sequence length="455" mass="46305">MGAWEPERANPHGAFAPSPRRGEGWDEGAPSRGPASAPFPLRGEGRGEGPVVASGPTLARRAFPSPLRRLSDLLRKRRPSAQPAPRRGEGARRAAALALCALLAGAAHADKIRDLASVGGVRSNQLIGYGLVVGLDGSGDQTTQAPFTTQSLENMLQQFGITVPASARPQLKNAAAVTITAELPPFAKPGQVIDVTVASIGNAKSIRGGELLMAPLRGADGNVYAIAQGSVVVGGVSAQGRSGSSVQVNISASGRIPNGATVERSVPSSFAGGGDLTLNLNTPDFTTAARVARAINQAYGAGTAQAVDGATIAVRGPQDPAQKVAWLGAIQDLDVTPGEAPARVVVNSRTGTVVIGSDVRVTAAAVAHGSIQVSISEQPQVSQPAPFSRGQTAVVPSSDVQISENGGHMFKFGPGVSLDTIVRAVNQVGAAPSDLISILQALKQAGALHAELVVI</sequence>